<feature type="transmembrane region" description="Helical" evidence="8">
    <location>
        <begin position="492"/>
        <end position="512"/>
    </location>
</feature>
<keyword evidence="3" id="KW-0813">Transport</keyword>
<dbReference type="NCBIfam" id="TIGR00842">
    <property type="entry name" value="bcct"/>
    <property type="match status" value="1"/>
</dbReference>
<evidence type="ECO:0000256" key="3">
    <source>
        <dbReference type="ARBA" id="ARBA00022448"/>
    </source>
</evidence>
<evidence type="ECO:0000313" key="10">
    <source>
        <dbReference type="Proteomes" id="UP000597341"/>
    </source>
</evidence>
<feature type="transmembrane region" description="Helical" evidence="8">
    <location>
        <begin position="105"/>
        <end position="126"/>
    </location>
</feature>
<feature type="transmembrane region" description="Helical" evidence="8">
    <location>
        <begin position="421"/>
        <end position="443"/>
    </location>
</feature>
<gene>
    <name evidence="9" type="ORF">GCM10011376_10680</name>
</gene>
<dbReference type="PROSITE" id="PS01303">
    <property type="entry name" value="BCCT"/>
    <property type="match status" value="1"/>
</dbReference>
<evidence type="ECO:0000256" key="5">
    <source>
        <dbReference type="ARBA" id="ARBA00022692"/>
    </source>
</evidence>
<feature type="transmembrane region" description="Helical" evidence="8">
    <location>
        <begin position="368"/>
        <end position="391"/>
    </location>
</feature>
<keyword evidence="4" id="KW-1003">Cell membrane</keyword>
<evidence type="ECO:0000256" key="4">
    <source>
        <dbReference type="ARBA" id="ARBA00022475"/>
    </source>
</evidence>
<evidence type="ECO:0000256" key="6">
    <source>
        <dbReference type="ARBA" id="ARBA00022989"/>
    </source>
</evidence>
<keyword evidence="6 8" id="KW-1133">Transmembrane helix</keyword>
<dbReference type="RefSeq" id="WP_191278375.1">
    <property type="nucleotide sequence ID" value="NZ_BNAD01000002.1"/>
</dbReference>
<keyword evidence="5 8" id="KW-0812">Transmembrane</keyword>
<protein>
    <submittedName>
        <fullName evidence="9">BCCT family transporter</fullName>
    </submittedName>
</protein>
<name>A0ABQ3HHV2_9ACTN</name>
<dbReference type="PANTHER" id="PTHR30047">
    <property type="entry name" value="HIGH-AFFINITY CHOLINE TRANSPORT PROTEIN-RELATED"/>
    <property type="match status" value="1"/>
</dbReference>
<evidence type="ECO:0000256" key="7">
    <source>
        <dbReference type="ARBA" id="ARBA00023136"/>
    </source>
</evidence>
<evidence type="ECO:0000256" key="2">
    <source>
        <dbReference type="ARBA" id="ARBA00005658"/>
    </source>
</evidence>
<evidence type="ECO:0000256" key="8">
    <source>
        <dbReference type="SAM" id="Phobius"/>
    </source>
</evidence>
<sequence length="568" mass="60580">MALKDPVGESLLPPHAGRGGHLPLDKVTFGVAAGLAIAFLAWGTLDSEGMGTRTGEVLGWLTRSFGWLFVLVSAVFLLFSAYLAVTRYGNIRLGPDDSEPEFSTFSWVSMMFATGMGIGLMFWGVAEPLTYLTATDPASIPPGRGDPSTPDSARVAMEYAFFHWGFHPWAMYSVIGLAIGYFAYRKGTGNLVSGAFRPLLGDRATQGPGKAIDIIAIFATLFGSATSLGLGALQITGGLDDVFGTGDSRWLTVGVIGFLTACFVVSAVTGIEKGVQLLSNANAIAAVVLVFFLFVVGPTVFILSTFTESLGGYLTHLPTMAFRTGAFGGSEFLGAWTIFYWAWWISWTPFVGMFIARISKGRTIRQFVVYVILVPSLVSFVWFSILAGAAFDLQLSGARDLGAVLAEEGTESALFTTLREYPLASVTVVLAVFLVAIFFITGADSASIVMGMLSQHGKEEPMRWLVIFWGVAQGAVAAVLLFSGGLGALQTLVIIVAGPFMLVICAMCVSLMKSLREEPYEATLPSRVRKAVLHAQRYDSVENHSVALAALGADPDEVSPGPEDGRPA</sequence>
<keyword evidence="10" id="KW-1185">Reference proteome</keyword>
<feature type="transmembrane region" description="Helical" evidence="8">
    <location>
        <begin position="211"/>
        <end position="230"/>
    </location>
</feature>
<comment type="caution">
    <text evidence="9">The sequence shown here is derived from an EMBL/GenBank/DDBJ whole genome shotgun (WGS) entry which is preliminary data.</text>
</comment>
<dbReference type="Proteomes" id="UP000597341">
    <property type="component" value="Unassembled WGS sequence"/>
</dbReference>
<comment type="similarity">
    <text evidence="2">Belongs to the BCCT transporter (TC 2.A.15) family.</text>
</comment>
<comment type="subcellular location">
    <subcellularLocation>
        <location evidence="1">Cell membrane</location>
        <topology evidence="1">Multi-pass membrane protein</topology>
    </subcellularLocation>
</comment>
<proteinExistence type="inferred from homology"/>
<reference evidence="10" key="1">
    <citation type="journal article" date="2019" name="Int. J. Syst. Evol. Microbiol.">
        <title>The Global Catalogue of Microorganisms (GCM) 10K type strain sequencing project: providing services to taxonomists for standard genome sequencing and annotation.</title>
        <authorList>
            <consortium name="The Broad Institute Genomics Platform"/>
            <consortium name="The Broad Institute Genome Sequencing Center for Infectious Disease"/>
            <person name="Wu L."/>
            <person name="Ma J."/>
        </authorList>
    </citation>
    <scope>NUCLEOTIDE SEQUENCE [LARGE SCALE GENOMIC DNA]</scope>
    <source>
        <strain evidence="10">CGMCC 1.12791</strain>
    </source>
</reference>
<accession>A0ABQ3HHV2</accession>
<feature type="transmembrane region" description="Helical" evidence="8">
    <location>
        <begin position="65"/>
        <end position="85"/>
    </location>
</feature>
<feature type="transmembrane region" description="Helical" evidence="8">
    <location>
        <begin position="250"/>
        <end position="271"/>
    </location>
</feature>
<dbReference type="InterPro" id="IPR000060">
    <property type="entry name" value="BCCT_transptr"/>
</dbReference>
<dbReference type="EMBL" id="BNAD01000002">
    <property type="protein sequence ID" value="GHE16458.1"/>
    <property type="molecule type" value="Genomic_DNA"/>
</dbReference>
<evidence type="ECO:0000313" key="9">
    <source>
        <dbReference type="EMBL" id="GHE16458.1"/>
    </source>
</evidence>
<evidence type="ECO:0000256" key="1">
    <source>
        <dbReference type="ARBA" id="ARBA00004651"/>
    </source>
</evidence>
<feature type="transmembrane region" description="Helical" evidence="8">
    <location>
        <begin position="464"/>
        <end position="486"/>
    </location>
</feature>
<feature type="transmembrane region" description="Helical" evidence="8">
    <location>
        <begin position="27"/>
        <end position="45"/>
    </location>
</feature>
<feature type="transmembrane region" description="Helical" evidence="8">
    <location>
        <begin position="338"/>
        <end position="356"/>
    </location>
</feature>
<organism evidence="9 10">
    <name type="scientific">Nocardioides flavus</name>
    <name type="common">ex Wang et al. 2016</name>
    <dbReference type="NCBI Taxonomy" id="2058780"/>
    <lineage>
        <taxon>Bacteria</taxon>
        <taxon>Bacillati</taxon>
        <taxon>Actinomycetota</taxon>
        <taxon>Actinomycetes</taxon>
        <taxon>Propionibacteriales</taxon>
        <taxon>Nocardioidaceae</taxon>
        <taxon>Nocardioides</taxon>
    </lineage>
</organism>
<dbReference type="InterPro" id="IPR018093">
    <property type="entry name" value="BCCT_CS"/>
</dbReference>
<feature type="transmembrane region" description="Helical" evidence="8">
    <location>
        <begin position="283"/>
        <end position="306"/>
    </location>
</feature>
<feature type="transmembrane region" description="Helical" evidence="8">
    <location>
        <begin position="166"/>
        <end position="184"/>
    </location>
</feature>
<dbReference type="Pfam" id="PF02028">
    <property type="entry name" value="BCCT"/>
    <property type="match status" value="1"/>
</dbReference>
<dbReference type="PANTHER" id="PTHR30047:SF7">
    <property type="entry name" value="HIGH-AFFINITY CHOLINE TRANSPORT PROTEIN"/>
    <property type="match status" value="1"/>
</dbReference>
<keyword evidence="7 8" id="KW-0472">Membrane</keyword>